<evidence type="ECO:0000256" key="1">
    <source>
        <dbReference type="SAM" id="MobiDB-lite"/>
    </source>
</evidence>
<comment type="caution">
    <text evidence="2">The sequence shown here is derived from an EMBL/GenBank/DDBJ whole genome shotgun (WGS) entry which is preliminary data.</text>
</comment>
<name>A0A934Q197_9BURK</name>
<feature type="region of interest" description="Disordered" evidence="1">
    <location>
        <begin position="13"/>
        <end position="56"/>
    </location>
</feature>
<gene>
    <name evidence="2" type="ORF">I8E28_08585</name>
</gene>
<protein>
    <submittedName>
        <fullName evidence="2">Uncharacterized protein</fullName>
    </submittedName>
</protein>
<feature type="region of interest" description="Disordered" evidence="1">
    <location>
        <begin position="83"/>
        <end position="103"/>
    </location>
</feature>
<evidence type="ECO:0000313" key="3">
    <source>
        <dbReference type="Proteomes" id="UP000617041"/>
    </source>
</evidence>
<accession>A0A934Q197</accession>
<feature type="compositionally biased region" description="Low complexity" evidence="1">
    <location>
        <begin position="13"/>
        <end position="29"/>
    </location>
</feature>
<dbReference type="EMBL" id="JAEDAO010000001">
    <property type="protein sequence ID" value="MBK0392646.1"/>
    <property type="molecule type" value="Genomic_DNA"/>
</dbReference>
<dbReference type="Proteomes" id="UP000617041">
    <property type="component" value="Unassembled WGS sequence"/>
</dbReference>
<reference evidence="2" key="1">
    <citation type="submission" date="2020-12" db="EMBL/GenBank/DDBJ databases">
        <title>Ramlibacter sp. nov., isolated from a freshwater alga, Cryptomonas.</title>
        <authorList>
            <person name="Kim H.M."/>
            <person name="Jeon C.O."/>
        </authorList>
    </citation>
    <scope>NUCLEOTIDE SEQUENCE</scope>
    <source>
        <strain evidence="2">CrO1</strain>
    </source>
</reference>
<sequence>MLKFLKRFATAGAKPVAAPAPARPSSAAANLWRRLTGPSPLDPLPVGEVSELDDESAWDQWEHSQMELDSRMGPLSAYDTIRVKDAPDQAAKPDPFASVRKRT</sequence>
<proteinExistence type="predicted"/>
<dbReference type="RefSeq" id="WP_200787573.1">
    <property type="nucleotide sequence ID" value="NZ_JAEDAO010000001.1"/>
</dbReference>
<evidence type="ECO:0000313" key="2">
    <source>
        <dbReference type="EMBL" id="MBK0392646.1"/>
    </source>
</evidence>
<organism evidence="2 3">
    <name type="scientific">Ramlibacter algicola</name>
    <dbReference type="NCBI Taxonomy" id="2795217"/>
    <lineage>
        <taxon>Bacteria</taxon>
        <taxon>Pseudomonadati</taxon>
        <taxon>Pseudomonadota</taxon>
        <taxon>Betaproteobacteria</taxon>
        <taxon>Burkholderiales</taxon>
        <taxon>Comamonadaceae</taxon>
        <taxon>Ramlibacter</taxon>
    </lineage>
</organism>
<dbReference type="AlphaFoldDB" id="A0A934Q197"/>
<keyword evidence="3" id="KW-1185">Reference proteome</keyword>